<dbReference type="OrthoDB" id="9805337at2"/>
<evidence type="ECO:0000256" key="3">
    <source>
        <dbReference type="ARBA" id="ARBA00022630"/>
    </source>
</evidence>
<name>A0A516KC97_9BACI</name>
<evidence type="ECO:0000256" key="2">
    <source>
        <dbReference type="ARBA" id="ARBA00009410"/>
    </source>
</evidence>
<evidence type="ECO:0000256" key="4">
    <source>
        <dbReference type="ARBA" id="ARBA00023002"/>
    </source>
</evidence>
<keyword evidence="3" id="KW-0285">Flavoprotein</keyword>
<dbReference type="InterPro" id="IPR036188">
    <property type="entry name" value="FAD/NAD-bd_sf"/>
</dbReference>
<evidence type="ECO:0000259" key="5">
    <source>
        <dbReference type="Pfam" id="PF01266"/>
    </source>
</evidence>
<dbReference type="EMBL" id="CP041666">
    <property type="protein sequence ID" value="QDP39035.1"/>
    <property type="molecule type" value="Genomic_DNA"/>
</dbReference>
<evidence type="ECO:0000256" key="1">
    <source>
        <dbReference type="ARBA" id="ARBA00001974"/>
    </source>
</evidence>
<dbReference type="RefSeq" id="WP_143891785.1">
    <property type="nucleotide sequence ID" value="NZ_CP041666.1"/>
</dbReference>
<feature type="domain" description="FAD dependent oxidoreductase" evidence="5">
    <location>
        <begin position="5"/>
        <end position="350"/>
    </location>
</feature>
<dbReference type="SUPFAM" id="SSF51905">
    <property type="entry name" value="FAD/NAD(P)-binding domain"/>
    <property type="match status" value="1"/>
</dbReference>
<dbReference type="PANTHER" id="PTHR13847">
    <property type="entry name" value="SARCOSINE DEHYDROGENASE-RELATED"/>
    <property type="match status" value="1"/>
</dbReference>
<dbReference type="AlphaFoldDB" id="A0A516KC97"/>
<dbReference type="InterPro" id="IPR006076">
    <property type="entry name" value="FAD-dep_OxRdtase"/>
</dbReference>
<dbReference type="GO" id="GO:0016491">
    <property type="term" value="F:oxidoreductase activity"/>
    <property type="evidence" value="ECO:0007669"/>
    <property type="project" value="UniProtKB-KW"/>
</dbReference>
<organism evidence="6 7">
    <name type="scientific">Radiobacillus deserti</name>
    <dbReference type="NCBI Taxonomy" id="2594883"/>
    <lineage>
        <taxon>Bacteria</taxon>
        <taxon>Bacillati</taxon>
        <taxon>Bacillota</taxon>
        <taxon>Bacilli</taxon>
        <taxon>Bacillales</taxon>
        <taxon>Bacillaceae</taxon>
        <taxon>Radiobacillus</taxon>
    </lineage>
</organism>
<dbReference type="Pfam" id="PF01266">
    <property type="entry name" value="DAO"/>
    <property type="match status" value="1"/>
</dbReference>
<dbReference type="PANTHER" id="PTHR13847:SF286">
    <property type="entry name" value="D-AMINO ACID DEHYDROGENASE"/>
    <property type="match status" value="1"/>
</dbReference>
<proteinExistence type="inferred from homology"/>
<reference evidence="6 7" key="1">
    <citation type="submission" date="2019-07" db="EMBL/GenBank/DDBJ databases">
        <authorList>
            <person name="Li J."/>
        </authorList>
    </citation>
    <scope>NUCLEOTIDE SEQUENCE [LARGE SCALE GENOMIC DNA]</scope>
    <source>
        <strain evidence="6 7">TKL69</strain>
    </source>
</reference>
<dbReference type="KEGG" id="aqt:FN924_01685"/>
<protein>
    <submittedName>
        <fullName evidence="6">FAD-binding oxidoreductase</fullName>
    </submittedName>
</protein>
<comment type="similarity">
    <text evidence="2">Belongs to the DadA oxidoreductase family.</text>
</comment>
<sequence length="371" mass="39773">MTNSIIIGAGIVGVSTAYHLAKAGQQVTIIDRESEGQATAAAAGIVCPWLSQRRNKAWYALAKGGAAYYPRLIQELEAAGETSTGYKQVGTLSIHSDPKKLDAMIKRAEKRREQAPEIGELTTLGPEQVRNMFPPLAEGYGAVHVSGGARVDGAALRDSLLRATRKLGADYIQGEASLWTNRQDINGVVVNGQQLEADQVVITAGAWAGNILTPLNLSFQVEPQKAQIIHLRLANTDTSSWPVVMPPSDHYVLSFDQGRIVIGTTHENGVGFDTRVTASGIKEILDKALHIAPGLADAEILETRVGFRPVTPNYLPVFGAVPTYKRLYIANGLGSSGLTSGPFIGRELANSIMGNSTDVEMELYDVTQALQ</sequence>
<dbReference type="SUPFAM" id="SSF54373">
    <property type="entry name" value="FAD-linked reductases, C-terminal domain"/>
    <property type="match status" value="1"/>
</dbReference>
<dbReference type="Gene3D" id="3.50.50.60">
    <property type="entry name" value="FAD/NAD(P)-binding domain"/>
    <property type="match status" value="1"/>
</dbReference>
<accession>A0A516KC97</accession>
<dbReference type="GO" id="GO:0005737">
    <property type="term" value="C:cytoplasm"/>
    <property type="evidence" value="ECO:0007669"/>
    <property type="project" value="TreeGrafter"/>
</dbReference>
<dbReference type="Gene3D" id="3.30.9.10">
    <property type="entry name" value="D-Amino Acid Oxidase, subunit A, domain 2"/>
    <property type="match status" value="1"/>
</dbReference>
<comment type="cofactor">
    <cofactor evidence="1">
        <name>FAD</name>
        <dbReference type="ChEBI" id="CHEBI:57692"/>
    </cofactor>
</comment>
<keyword evidence="4" id="KW-0560">Oxidoreductase</keyword>
<evidence type="ECO:0000313" key="6">
    <source>
        <dbReference type="EMBL" id="QDP39035.1"/>
    </source>
</evidence>
<evidence type="ECO:0000313" key="7">
    <source>
        <dbReference type="Proteomes" id="UP000315215"/>
    </source>
</evidence>
<gene>
    <name evidence="6" type="ORF">FN924_01685</name>
</gene>
<keyword evidence="7" id="KW-1185">Reference proteome</keyword>
<dbReference type="Proteomes" id="UP000315215">
    <property type="component" value="Chromosome"/>
</dbReference>